<feature type="domain" description="GDNF/GAS1" evidence="10">
    <location>
        <begin position="213"/>
        <end position="309"/>
    </location>
</feature>
<comment type="subcellular location">
    <subcellularLocation>
        <location evidence="1">Cell membrane</location>
    </subcellularLocation>
</comment>
<dbReference type="InterPro" id="IPR003438">
    <property type="entry name" value="GDNF_rcpt"/>
</dbReference>
<gene>
    <name evidence="12" type="primary">Gfral</name>
</gene>
<dbReference type="GO" id="GO:0038023">
    <property type="term" value="F:signaling receptor activity"/>
    <property type="evidence" value="ECO:0007669"/>
    <property type="project" value="InterPro"/>
</dbReference>
<evidence type="ECO:0000256" key="6">
    <source>
        <dbReference type="ARBA" id="ARBA00023170"/>
    </source>
</evidence>
<keyword evidence="6" id="KW-0675">Receptor</keyword>
<evidence type="ECO:0000256" key="1">
    <source>
        <dbReference type="ARBA" id="ARBA00004236"/>
    </source>
</evidence>
<dbReference type="SMART" id="SM00907">
    <property type="entry name" value="GDNF"/>
    <property type="match status" value="3"/>
</dbReference>
<dbReference type="Proteomes" id="UP000515203">
    <property type="component" value="Unplaced"/>
</dbReference>
<evidence type="ECO:0000259" key="10">
    <source>
        <dbReference type="SMART" id="SM00907"/>
    </source>
</evidence>
<protein>
    <submittedName>
        <fullName evidence="12">GDNF family receptor alpha-like</fullName>
    </submittedName>
</protein>
<evidence type="ECO:0000256" key="4">
    <source>
        <dbReference type="ARBA" id="ARBA00022729"/>
    </source>
</evidence>
<dbReference type="SUPFAM" id="SSF110035">
    <property type="entry name" value="GDNF receptor-like"/>
    <property type="match status" value="2"/>
</dbReference>
<accession>A0A6P3VDZ0</accession>
<feature type="domain" description="GDNF/GAS1" evidence="10">
    <location>
        <begin position="124"/>
        <end position="203"/>
    </location>
</feature>
<evidence type="ECO:0000256" key="7">
    <source>
        <dbReference type="ARBA" id="ARBA00023180"/>
    </source>
</evidence>
<evidence type="ECO:0000256" key="9">
    <source>
        <dbReference type="SAM" id="Phobius"/>
    </source>
</evidence>
<feature type="domain" description="GDNF/GAS1" evidence="10">
    <location>
        <begin position="16"/>
        <end position="93"/>
    </location>
</feature>
<proteinExistence type="inferred from homology"/>
<dbReference type="InterPro" id="IPR016017">
    <property type="entry name" value="GDNF/GAS1"/>
</dbReference>
<feature type="transmembrane region" description="Helical" evidence="9">
    <location>
        <begin position="345"/>
        <end position="364"/>
    </location>
</feature>
<evidence type="ECO:0000256" key="2">
    <source>
        <dbReference type="ARBA" id="ARBA00005961"/>
    </source>
</evidence>
<dbReference type="GeneID" id="101570364"/>
<dbReference type="InterPro" id="IPR037193">
    <property type="entry name" value="GDNF_alpha"/>
</dbReference>
<feature type="region of interest" description="Disordered" evidence="8">
    <location>
        <begin position="400"/>
        <end position="430"/>
    </location>
</feature>
<dbReference type="GO" id="GO:0007169">
    <property type="term" value="P:cell surface receptor protein tyrosine kinase signaling pathway"/>
    <property type="evidence" value="ECO:0007669"/>
    <property type="project" value="UniProtKB-ARBA"/>
</dbReference>
<dbReference type="AlphaFoldDB" id="A0A6P3VDZ0"/>
<dbReference type="Pfam" id="PF02351">
    <property type="entry name" value="GDNF"/>
    <property type="match status" value="2"/>
</dbReference>
<keyword evidence="7" id="KW-0325">Glycoprotein</keyword>
<keyword evidence="3" id="KW-1003">Cell membrane</keyword>
<dbReference type="PANTHER" id="PTHR10269">
    <property type="entry name" value="GDNF RECEPTOR ALPHA"/>
    <property type="match status" value="1"/>
</dbReference>
<comment type="similarity">
    <text evidence="2">Belongs to the GDNFR family.</text>
</comment>
<name>A0A6P3VDZ0_OCTDE</name>
<reference evidence="12" key="1">
    <citation type="submission" date="2025-08" db="UniProtKB">
        <authorList>
            <consortium name="RefSeq"/>
        </authorList>
    </citation>
    <scope>IDENTIFICATION</scope>
</reference>
<dbReference type="FunCoup" id="A0A6P3VDZ0">
    <property type="interactions" value="39"/>
</dbReference>
<keyword evidence="5 9" id="KW-0472">Membrane</keyword>
<evidence type="ECO:0000313" key="11">
    <source>
        <dbReference type="Proteomes" id="UP000515203"/>
    </source>
</evidence>
<sequence>MGLSSENKSTSLTKDCAYLRQQCLSGRTTCGRAWRVVEDACNVSDPGDSCKITNSSHCNLTIQFLMESSFQFKQCVCTDDLYCTVNTLFGIKCINKSDHIKEDKTFTWNLIAPSHHGLQGMPSCLEVTEACVGDVVCNVHLAPYLKACSATGNLCDPDHCQTATRSFYQSAPFNVAQMLAFCDCAPSDALCQQSRDALHSKPCTRRTGPAPTCLSTVHSCRDDELCRRRYRTFQSKCWPHVAAKCQDDDRCIRTLGRRDLACSGTEACRAAYLGVLGTELQGGCTCGAAAPNEESLCEIFQQLLHRQSCFNYPILSKAEGVPLYRGKHAKDIALSGLHPAIDGEVIYAVMCMTVTCGVLVLVMLKLRLSRISRCADALLQNGCSENGACVDPKRRLVAPKATEERPLGGGSRTEPGLAGHCVGAGGRPTGALNRRVLRRHAG</sequence>
<dbReference type="RefSeq" id="XP_012373128.1">
    <property type="nucleotide sequence ID" value="XM_012517674.1"/>
</dbReference>
<keyword evidence="9" id="KW-0812">Transmembrane</keyword>
<evidence type="ECO:0000256" key="8">
    <source>
        <dbReference type="SAM" id="MobiDB-lite"/>
    </source>
</evidence>
<keyword evidence="11" id="KW-1185">Reference proteome</keyword>
<dbReference type="CTD" id="389400"/>
<evidence type="ECO:0000256" key="5">
    <source>
        <dbReference type="ARBA" id="ARBA00023136"/>
    </source>
</evidence>
<dbReference type="GO" id="GO:0009897">
    <property type="term" value="C:external side of plasma membrane"/>
    <property type="evidence" value="ECO:0007669"/>
    <property type="project" value="TreeGrafter"/>
</dbReference>
<dbReference type="OrthoDB" id="8735237at2759"/>
<dbReference type="GO" id="GO:0007399">
    <property type="term" value="P:nervous system development"/>
    <property type="evidence" value="ECO:0007669"/>
    <property type="project" value="TreeGrafter"/>
</dbReference>
<keyword evidence="4" id="KW-0732">Signal</keyword>
<organism evidence="11 12">
    <name type="scientific">Octodon degus</name>
    <name type="common">Degu</name>
    <name type="synonym">Sciurus degus</name>
    <dbReference type="NCBI Taxonomy" id="10160"/>
    <lineage>
        <taxon>Eukaryota</taxon>
        <taxon>Metazoa</taxon>
        <taxon>Chordata</taxon>
        <taxon>Craniata</taxon>
        <taxon>Vertebrata</taxon>
        <taxon>Euteleostomi</taxon>
        <taxon>Mammalia</taxon>
        <taxon>Eutheria</taxon>
        <taxon>Euarchontoglires</taxon>
        <taxon>Glires</taxon>
        <taxon>Rodentia</taxon>
        <taxon>Hystricomorpha</taxon>
        <taxon>Octodontidae</taxon>
        <taxon>Octodon</taxon>
    </lineage>
</organism>
<evidence type="ECO:0000256" key="3">
    <source>
        <dbReference type="ARBA" id="ARBA00022475"/>
    </source>
</evidence>
<keyword evidence="9" id="KW-1133">Transmembrane helix</keyword>
<dbReference type="Gene3D" id="1.10.220.110">
    <property type="entry name" value="GDNF binding domain"/>
    <property type="match status" value="1"/>
</dbReference>
<dbReference type="PANTHER" id="PTHR10269:SF1">
    <property type="entry name" value="GDNF FAMILY RECEPTOR ALPHA-LIKE"/>
    <property type="match status" value="1"/>
</dbReference>
<dbReference type="GO" id="GO:0043235">
    <property type="term" value="C:receptor complex"/>
    <property type="evidence" value="ECO:0007669"/>
    <property type="project" value="TreeGrafter"/>
</dbReference>
<evidence type="ECO:0000313" key="12">
    <source>
        <dbReference type="RefSeq" id="XP_012373128.1"/>
    </source>
</evidence>
<dbReference type="InParanoid" id="A0A6P3VDZ0"/>